<dbReference type="PANTHER" id="PTHR33308:SF9">
    <property type="entry name" value="PEPTIDOGLYCAN HYDROLASE FLGJ"/>
    <property type="match status" value="1"/>
</dbReference>
<dbReference type="GO" id="GO:0004040">
    <property type="term" value="F:amidase activity"/>
    <property type="evidence" value="ECO:0007669"/>
    <property type="project" value="InterPro"/>
</dbReference>
<dbReference type="InterPro" id="IPR006311">
    <property type="entry name" value="TAT_signal"/>
</dbReference>
<gene>
    <name evidence="3" type="ORF">SAMN05421858_1924</name>
</gene>
<dbReference type="Pfam" id="PF01471">
    <property type="entry name" value="PG_binding_1"/>
    <property type="match status" value="2"/>
</dbReference>
<evidence type="ECO:0000256" key="1">
    <source>
        <dbReference type="ARBA" id="ARBA00022801"/>
    </source>
</evidence>
<dbReference type="Gene3D" id="1.10.530.10">
    <property type="match status" value="1"/>
</dbReference>
<dbReference type="PROSITE" id="PS51318">
    <property type="entry name" value="TAT"/>
    <property type="match status" value="1"/>
</dbReference>
<feature type="domain" description="Mannosyl-glycoprotein endo-beta-N-acetylglucosamidase-like" evidence="2">
    <location>
        <begin position="60"/>
        <end position="203"/>
    </location>
</feature>
<dbReference type="PANTHER" id="PTHR33308">
    <property type="entry name" value="PEPTIDOGLYCAN HYDROLASE FLGJ"/>
    <property type="match status" value="1"/>
</dbReference>
<dbReference type="SMART" id="SM00047">
    <property type="entry name" value="LYZ2"/>
    <property type="match status" value="1"/>
</dbReference>
<dbReference type="AlphaFoldDB" id="A0A1N6Z8R4"/>
<dbReference type="InterPro" id="IPR051056">
    <property type="entry name" value="Glycosyl_Hydrolase_73"/>
</dbReference>
<dbReference type="Gene3D" id="1.10.101.10">
    <property type="entry name" value="PGBD-like superfamily/PGBD"/>
    <property type="match status" value="2"/>
</dbReference>
<sequence>MFRSMKQSRRTFLKGATASIATVGGIGALSGTGAAARYSIDSDLTNTEDISGSDLDYAIQQVRSDSPLIGLGSTWVDVGNQEGINAVYMAAHAAWESAWGTSNIAQDKNNIYGWKAYDSCPYSCAESFSTKSECIRTVMPVIRDEYLTPGGDHYYSSYGPTLRGMNQDYATDISWAEGIRDVMNSLADHIDFGDDGGDGGSYSWPVYSRGDNGEAVYSIQFLLEHHGYNLAHDGSYGPETESTVESFQSAQGLTVDGVVGPNTWSNLIVYVTSSSDDPYWPTYAVQHQLNYDEGYNISVDGYYGPETEGAIESFQSSAGLTVDGMAGPNTWQALVDIGN</sequence>
<evidence type="ECO:0000259" key="2">
    <source>
        <dbReference type="SMART" id="SM00047"/>
    </source>
</evidence>
<dbReference type="SUPFAM" id="SSF47090">
    <property type="entry name" value="PGBD-like"/>
    <property type="match status" value="2"/>
</dbReference>
<dbReference type="Proteomes" id="UP000186914">
    <property type="component" value="Unassembled WGS sequence"/>
</dbReference>
<dbReference type="InterPro" id="IPR036366">
    <property type="entry name" value="PGBDSf"/>
</dbReference>
<evidence type="ECO:0000313" key="4">
    <source>
        <dbReference type="Proteomes" id="UP000186914"/>
    </source>
</evidence>
<dbReference type="InterPro" id="IPR036365">
    <property type="entry name" value="PGBD-like_sf"/>
</dbReference>
<keyword evidence="1 3" id="KW-0378">Hydrolase</keyword>
<dbReference type="InterPro" id="IPR002477">
    <property type="entry name" value="Peptidoglycan-bd-like"/>
</dbReference>
<organism evidence="3 4">
    <name type="scientific">Haladaptatus litoreus</name>
    <dbReference type="NCBI Taxonomy" id="553468"/>
    <lineage>
        <taxon>Archaea</taxon>
        <taxon>Methanobacteriati</taxon>
        <taxon>Methanobacteriota</taxon>
        <taxon>Stenosarchaea group</taxon>
        <taxon>Halobacteria</taxon>
        <taxon>Halobacteriales</taxon>
        <taxon>Haladaptataceae</taxon>
        <taxon>Haladaptatus</taxon>
    </lineage>
</organism>
<keyword evidence="4" id="KW-1185">Reference proteome</keyword>
<protein>
    <submittedName>
        <fullName evidence="3">Peptidoglycan-binding (PGRP) domain of peptidoglycan hydrolases-containing protein</fullName>
    </submittedName>
</protein>
<dbReference type="EMBL" id="FTNO01000001">
    <property type="protein sequence ID" value="SIR23240.1"/>
    <property type="molecule type" value="Genomic_DNA"/>
</dbReference>
<name>A0A1N6Z8R4_9EURY</name>
<dbReference type="Pfam" id="PF01832">
    <property type="entry name" value="Glucosaminidase"/>
    <property type="match status" value="1"/>
</dbReference>
<proteinExistence type="predicted"/>
<accession>A0A1N6Z8R4</accession>
<reference evidence="4" key="1">
    <citation type="submission" date="2017-01" db="EMBL/GenBank/DDBJ databases">
        <authorList>
            <person name="Varghese N."/>
            <person name="Submissions S."/>
        </authorList>
    </citation>
    <scope>NUCLEOTIDE SEQUENCE [LARGE SCALE GENOMIC DNA]</scope>
    <source>
        <strain evidence="4">CGMCC 1.7737</strain>
    </source>
</reference>
<evidence type="ECO:0000313" key="3">
    <source>
        <dbReference type="EMBL" id="SIR23240.1"/>
    </source>
</evidence>
<dbReference type="InterPro" id="IPR002901">
    <property type="entry name" value="MGlyc_endo_b_GlcNAc-like_dom"/>
</dbReference>